<feature type="region of interest" description="Disordered" evidence="1">
    <location>
        <begin position="128"/>
        <end position="165"/>
    </location>
</feature>
<organism evidence="3 4">
    <name type="scientific">Bacillus cereus</name>
    <dbReference type="NCBI Taxonomy" id="1396"/>
    <lineage>
        <taxon>Bacteria</taxon>
        <taxon>Bacillati</taxon>
        <taxon>Bacillota</taxon>
        <taxon>Bacilli</taxon>
        <taxon>Bacillales</taxon>
        <taxon>Bacillaceae</taxon>
        <taxon>Bacillus</taxon>
        <taxon>Bacillus cereus group</taxon>
    </lineage>
</organism>
<dbReference type="SUPFAM" id="SSF53187">
    <property type="entry name" value="Zn-dependent exopeptidases"/>
    <property type="match status" value="1"/>
</dbReference>
<dbReference type="PATRIC" id="fig|1396.535.peg.5167"/>
<keyword evidence="2" id="KW-0472">Membrane</keyword>
<dbReference type="EMBL" id="LJKE01000031">
    <property type="protein sequence ID" value="KZD69816.1"/>
    <property type="molecule type" value="Genomic_DNA"/>
</dbReference>
<evidence type="ECO:0000256" key="1">
    <source>
        <dbReference type="SAM" id="MobiDB-lite"/>
    </source>
</evidence>
<dbReference type="AlphaFoldDB" id="A0A162PA87"/>
<gene>
    <name evidence="3" type="ORF">B4088_1275</name>
</gene>
<keyword evidence="2" id="KW-0812">Transmembrane</keyword>
<feature type="compositionally biased region" description="Polar residues" evidence="1">
    <location>
        <begin position="151"/>
        <end position="165"/>
    </location>
</feature>
<feature type="compositionally biased region" description="Basic and acidic residues" evidence="1">
    <location>
        <begin position="135"/>
        <end position="150"/>
    </location>
</feature>
<evidence type="ECO:0000313" key="3">
    <source>
        <dbReference type="EMBL" id="KZD69816.1"/>
    </source>
</evidence>
<sequence length="381" mass="43269">MNKIKLKVLNVRYVVICILFTIICILTSFFISSNSSVFKSFYMNQLLGTNSTKGLMYMIGSENRYFAEEFHKEKGRASLESFLLSLSTNINVNDLRSLLTRELPNMNQFYSEILIAGEGTDYTNIPEESSIPLDNIKDKGTAIEHPKSGKENNSTGENSNTQNNGENKVFIYHTHSWEAFIPLIPGATIPDDASSTNNEVNITFVGNYLKQKLEEKGIGVSHDTTNMRDFLRNKNLNWAQSYKGSRQILQDKLAQDKNIMFPMDLHRDDARKNITTKNINGKNYARLYFILGRENPNFEKNKKIVTAINSYLDEKYYGLSRGIFIKDRKSGNGVYNQDLSPNALLIEMGGVDNTPEELYASVDALVEAFSHYYNGVTKKNN</sequence>
<feature type="transmembrane region" description="Helical" evidence="2">
    <location>
        <begin position="12"/>
        <end position="31"/>
    </location>
</feature>
<evidence type="ECO:0000256" key="2">
    <source>
        <dbReference type="SAM" id="Phobius"/>
    </source>
</evidence>
<dbReference type="NCBIfam" id="TIGR02867">
    <property type="entry name" value="spore_II_P"/>
    <property type="match status" value="1"/>
</dbReference>
<accession>A0A162PA87</accession>
<evidence type="ECO:0000313" key="4">
    <source>
        <dbReference type="Proteomes" id="UP000076482"/>
    </source>
</evidence>
<proteinExistence type="predicted"/>
<dbReference type="Pfam" id="PF07454">
    <property type="entry name" value="SpoIIP"/>
    <property type="match status" value="1"/>
</dbReference>
<protein>
    <submittedName>
        <fullName evidence="3">Stage II sporulation protein P</fullName>
    </submittedName>
</protein>
<keyword evidence="2" id="KW-1133">Transmembrane helix</keyword>
<comment type="caution">
    <text evidence="3">The sequence shown here is derived from an EMBL/GenBank/DDBJ whole genome shotgun (WGS) entry which is preliminary data.</text>
</comment>
<dbReference type="RefSeq" id="WP_063260361.1">
    <property type="nucleotide sequence ID" value="NZ_LJKE01000031.1"/>
</dbReference>
<name>A0A162PA87_BACCE</name>
<dbReference type="Proteomes" id="UP000076482">
    <property type="component" value="Unassembled WGS sequence"/>
</dbReference>
<dbReference type="InterPro" id="IPR010897">
    <property type="entry name" value="Spore_II_P"/>
</dbReference>
<reference evidence="3 4" key="1">
    <citation type="submission" date="2015-09" db="EMBL/GenBank/DDBJ databases">
        <title>Bacillus cereus food isolates.</title>
        <authorList>
            <person name="Boekhorst J."/>
        </authorList>
    </citation>
    <scope>NUCLEOTIDE SEQUENCE [LARGE SCALE GENOMIC DNA]</scope>
    <source>
        <strain evidence="3 4">B4088</strain>
    </source>
</reference>